<protein>
    <submittedName>
        <fullName evidence="1">Uncharacterized protein</fullName>
    </submittedName>
</protein>
<evidence type="ECO:0000313" key="2">
    <source>
        <dbReference type="Proteomes" id="UP001140096"/>
    </source>
</evidence>
<name>A0ACC1KXA9_9FUNG</name>
<dbReference type="Proteomes" id="UP001140096">
    <property type="component" value="Unassembled WGS sequence"/>
</dbReference>
<keyword evidence="2" id="KW-1185">Reference proteome</keyword>
<feature type="non-terminal residue" evidence="1">
    <location>
        <position position="117"/>
    </location>
</feature>
<accession>A0ACC1KXA9</accession>
<gene>
    <name evidence="1" type="ORF">H4S07_006145</name>
</gene>
<comment type="caution">
    <text evidence="1">The sequence shown here is derived from an EMBL/GenBank/DDBJ whole genome shotgun (WGS) entry which is preliminary data.</text>
</comment>
<evidence type="ECO:0000313" key="1">
    <source>
        <dbReference type="EMBL" id="KAJ2796694.1"/>
    </source>
</evidence>
<organism evidence="1 2">
    <name type="scientific">Coemansia furcata</name>
    <dbReference type="NCBI Taxonomy" id="417177"/>
    <lineage>
        <taxon>Eukaryota</taxon>
        <taxon>Fungi</taxon>
        <taxon>Fungi incertae sedis</taxon>
        <taxon>Zoopagomycota</taxon>
        <taxon>Kickxellomycotina</taxon>
        <taxon>Kickxellomycetes</taxon>
        <taxon>Kickxellales</taxon>
        <taxon>Kickxellaceae</taxon>
        <taxon>Coemansia</taxon>
    </lineage>
</organism>
<proteinExistence type="predicted"/>
<reference evidence="1" key="1">
    <citation type="submission" date="2022-07" db="EMBL/GenBank/DDBJ databases">
        <title>Phylogenomic reconstructions and comparative analyses of Kickxellomycotina fungi.</title>
        <authorList>
            <person name="Reynolds N.K."/>
            <person name="Stajich J.E."/>
            <person name="Barry K."/>
            <person name="Grigoriev I.V."/>
            <person name="Crous P."/>
            <person name="Smith M.E."/>
        </authorList>
    </citation>
    <scope>NUCLEOTIDE SEQUENCE</scope>
    <source>
        <strain evidence="1">CBS 102833</strain>
    </source>
</reference>
<dbReference type="EMBL" id="JANBUP010003456">
    <property type="protein sequence ID" value="KAJ2796694.1"/>
    <property type="molecule type" value="Genomic_DNA"/>
</dbReference>
<sequence length="117" mass="12642">MSDPAADDPGNAPSAAVDSNNDPAQLTSDKLQVGDTVSEALLIRLGKLEKYEHKLAEVARVYRNLNTARKAVETVLKRLTPVQSIADVEELEAHLSNLNSKSQYAGEQIGALTELDK</sequence>